<gene>
    <name evidence="2" type="ORF">H2204_002071</name>
</gene>
<dbReference type="EMBL" id="JAPDRN010000008">
    <property type="protein sequence ID" value="KAJ9643176.1"/>
    <property type="molecule type" value="Genomic_DNA"/>
</dbReference>
<protein>
    <recommendedName>
        <fullName evidence="1">AMP-dependent synthetase/ligase domain-containing protein</fullName>
    </recommendedName>
</protein>
<dbReference type="SUPFAM" id="SSF56801">
    <property type="entry name" value="Acetyl-CoA synthetase-like"/>
    <property type="match status" value="1"/>
</dbReference>
<sequence>MELTYSHAIDENIPIDQFPKFFEDARLNFAENMLCGDEDRLAIVDMDEQCLWTPRKYTWKQLRDLVSVYSSGIRAAGLRKGDAVTLIGGNCARSLALLLATASVECVFSSFATDIGEKALSDRLVQLEPKLLFAESTYWYNGKKVDISTKIDSCTSNLSNSCATVIIGDTRRVKSRCTSIDDFIKKAPKSPLKFEQVPFNTPLVVMFSSGTTGTPKGIVHSHGGLVLNGYKEHKLHNGFGPEDVHFHFSNIGWTLWNISIGALFCKSTMVLYDGSPFYPNPDEFLKAVFANGVTAFGAGPRYYDELQKRNVKPTLLTVESLGKYANDLHTIFSTGAVLTPALATWLIEAFGPVCQIGFSGGTELCGSFMHGTRSLPSYPGEISVKALGMDIAAFSPDGTPVPEGEAGELVCRKPFPNMPAMFLRDPDKKRYHAAYFEGFPLATGTDVWTHGDFMRVNPETNGIYVLGRSDGTLNPSGVRFGSSEIYNILSTPKFADDIADSIVVGQQRTSPSFSDSTERVLLFIKCRSHDDNTTTTTTSLFPPRDLDRRIREQIATDLTRRHVPSHIFQVAEIPYNVNGKKMEIQVKAVVNSGASATTKQRLNQQEVAMLKQFEKFHHLEKLLENAKAEGVKAKL</sequence>
<dbReference type="Pfam" id="PF00501">
    <property type="entry name" value="AMP-binding"/>
    <property type="match status" value="1"/>
</dbReference>
<dbReference type="InterPro" id="IPR000873">
    <property type="entry name" value="AMP-dep_synth/lig_dom"/>
</dbReference>
<accession>A0AA38YD53</accession>
<dbReference type="Proteomes" id="UP001172681">
    <property type="component" value="Unassembled WGS sequence"/>
</dbReference>
<dbReference type="Gene3D" id="3.40.50.12780">
    <property type="entry name" value="N-terminal domain of ligase-like"/>
    <property type="match status" value="1"/>
</dbReference>
<dbReference type="GO" id="GO:0030729">
    <property type="term" value="F:acetoacetate-CoA ligase activity"/>
    <property type="evidence" value="ECO:0007669"/>
    <property type="project" value="TreeGrafter"/>
</dbReference>
<dbReference type="InterPro" id="IPR045851">
    <property type="entry name" value="AMP-bd_C_sf"/>
</dbReference>
<dbReference type="InterPro" id="IPR042099">
    <property type="entry name" value="ANL_N_sf"/>
</dbReference>
<comment type="caution">
    <text evidence="2">The sequence shown here is derived from an EMBL/GenBank/DDBJ whole genome shotgun (WGS) entry which is preliminary data.</text>
</comment>
<dbReference type="Gene3D" id="3.30.300.30">
    <property type="match status" value="1"/>
</dbReference>
<dbReference type="InterPro" id="IPR020845">
    <property type="entry name" value="AMP-binding_CS"/>
</dbReference>
<proteinExistence type="predicted"/>
<name>A0AA38YD53_9EURO</name>
<organism evidence="2 3">
    <name type="scientific">Knufia peltigerae</name>
    <dbReference type="NCBI Taxonomy" id="1002370"/>
    <lineage>
        <taxon>Eukaryota</taxon>
        <taxon>Fungi</taxon>
        <taxon>Dikarya</taxon>
        <taxon>Ascomycota</taxon>
        <taxon>Pezizomycotina</taxon>
        <taxon>Eurotiomycetes</taxon>
        <taxon>Chaetothyriomycetidae</taxon>
        <taxon>Chaetothyriales</taxon>
        <taxon>Trichomeriaceae</taxon>
        <taxon>Knufia</taxon>
    </lineage>
</organism>
<keyword evidence="3" id="KW-1185">Reference proteome</keyword>
<dbReference type="PROSITE" id="PS00455">
    <property type="entry name" value="AMP_BINDING"/>
    <property type="match status" value="1"/>
</dbReference>
<dbReference type="AlphaFoldDB" id="A0AA38YD53"/>
<dbReference type="PANTHER" id="PTHR42921:SF4">
    <property type="entry name" value="ACETOACETYL-COA SYNTHASE (AFU_ORTHOLOGUE AFUA_8G04770)"/>
    <property type="match status" value="1"/>
</dbReference>
<feature type="domain" description="AMP-dependent synthetase/ligase" evidence="1">
    <location>
        <begin position="45"/>
        <end position="414"/>
    </location>
</feature>
<evidence type="ECO:0000259" key="1">
    <source>
        <dbReference type="Pfam" id="PF00501"/>
    </source>
</evidence>
<evidence type="ECO:0000313" key="3">
    <source>
        <dbReference type="Proteomes" id="UP001172681"/>
    </source>
</evidence>
<reference evidence="2" key="1">
    <citation type="submission" date="2022-10" db="EMBL/GenBank/DDBJ databases">
        <title>Culturing micro-colonial fungi from biological soil crusts in the Mojave desert and describing Neophaeococcomyces mojavensis, and introducing the new genera and species Taxawa tesnikishii.</title>
        <authorList>
            <person name="Kurbessoian T."/>
            <person name="Stajich J.E."/>
        </authorList>
    </citation>
    <scope>NUCLEOTIDE SEQUENCE</scope>
    <source>
        <strain evidence="2">TK_35</strain>
    </source>
</reference>
<dbReference type="PANTHER" id="PTHR42921">
    <property type="entry name" value="ACETOACETYL-COA SYNTHETASE"/>
    <property type="match status" value="1"/>
</dbReference>
<evidence type="ECO:0000313" key="2">
    <source>
        <dbReference type="EMBL" id="KAJ9643176.1"/>
    </source>
</evidence>